<evidence type="ECO:0000313" key="7">
    <source>
        <dbReference type="Proteomes" id="UP000198546"/>
    </source>
</evidence>
<dbReference type="PIRSF" id="PIRSF036625">
    <property type="entry name" value="GAF_ANTAR"/>
    <property type="match status" value="1"/>
</dbReference>
<dbReference type="Gene3D" id="1.10.10.10">
    <property type="entry name" value="Winged helix-like DNA-binding domain superfamily/Winged helix DNA-binding domain"/>
    <property type="match status" value="1"/>
</dbReference>
<dbReference type="GO" id="GO:0016301">
    <property type="term" value="F:kinase activity"/>
    <property type="evidence" value="ECO:0007669"/>
    <property type="project" value="UniProtKB-KW"/>
</dbReference>
<protein>
    <submittedName>
        <fullName evidence="6">GAF domain-containing protein</fullName>
    </submittedName>
</protein>
<keyword evidence="2" id="KW-0418">Kinase</keyword>
<dbReference type="Gene3D" id="3.30.450.40">
    <property type="match status" value="1"/>
</dbReference>
<sequence>MKHQERAGALADAALAMQTSRGETSTLLAAVEQALVIVPGCTAAGLFESVRGQVRTTAATSDLVRRGDQLQLQYGEGPCLTALVGQQLVLSHDLAVEQRWIGWSWAAYNELGLRSMLSVRLYAGSGGHGSLNLYSTDPDAFDEYDQAAAITLAAQISAALAAARRDDQLTASVASRTLIGQAQGILMERLGIDATQAFDVLVEASQRSNVKLFKVAEQLVAMRGKPDASALPTRQR</sequence>
<gene>
    <name evidence="6" type="ORF">SAMN04489747_0872</name>
</gene>
<feature type="domain" description="ANTAR" evidence="5">
    <location>
        <begin position="159"/>
        <end position="220"/>
    </location>
</feature>
<dbReference type="SUPFAM" id="SSF52172">
    <property type="entry name" value="CheY-like"/>
    <property type="match status" value="1"/>
</dbReference>
<organism evidence="6 7">
    <name type="scientific">Auraticoccus monumenti</name>
    <dbReference type="NCBI Taxonomy" id="675864"/>
    <lineage>
        <taxon>Bacteria</taxon>
        <taxon>Bacillati</taxon>
        <taxon>Actinomycetota</taxon>
        <taxon>Actinomycetes</taxon>
        <taxon>Propionibacteriales</taxon>
        <taxon>Propionibacteriaceae</taxon>
        <taxon>Auraticoccus</taxon>
    </lineage>
</organism>
<evidence type="ECO:0000259" key="5">
    <source>
        <dbReference type="PROSITE" id="PS50921"/>
    </source>
</evidence>
<keyword evidence="7" id="KW-1185">Reference proteome</keyword>
<name>A0A1G6UH92_9ACTN</name>
<evidence type="ECO:0000313" key="6">
    <source>
        <dbReference type="EMBL" id="SDD40086.1"/>
    </source>
</evidence>
<keyword evidence="4" id="KW-0804">Transcription</keyword>
<dbReference type="InterPro" id="IPR011006">
    <property type="entry name" value="CheY-like_superfamily"/>
</dbReference>
<dbReference type="STRING" id="675864.SAMN04489747_0872"/>
<proteinExistence type="predicted"/>
<dbReference type="InterPro" id="IPR003018">
    <property type="entry name" value="GAF"/>
</dbReference>
<dbReference type="Pfam" id="PF03861">
    <property type="entry name" value="ANTAR"/>
    <property type="match status" value="1"/>
</dbReference>
<dbReference type="SUPFAM" id="SSF55781">
    <property type="entry name" value="GAF domain-like"/>
    <property type="match status" value="1"/>
</dbReference>
<accession>A0A1G6UH92</accession>
<dbReference type="Pfam" id="PF13185">
    <property type="entry name" value="GAF_2"/>
    <property type="match status" value="1"/>
</dbReference>
<keyword evidence="1" id="KW-0808">Transferase</keyword>
<dbReference type="PROSITE" id="PS50921">
    <property type="entry name" value="ANTAR"/>
    <property type="match status" value="1"/>
</dbReference>
<dbReference type="EMBL" id="LT629688">
    <property type="protein sequence ID" value="SDD40086.1"/>
    <property type="molecule type" value="Genomic_DNA"/>
</dbReference>
<evidence type="ECO:0000256" key="4">
    <source>
        <dbReference type="ARBA" id="ARBA00023163"/>
    </source>
</evidence>
<dbReference type="GO" id="GO:0003723">
    <property type="term" value="F:RNA binding"/>
    <property type="evidence" value="ECO:0007669"/>
    <property type="project" value="InterPro"/>
</dbReference>
<dbReference type="SMART" id="SM01012">
    <property type="entry name" value="ANTAR"/>
    <property type="match status" value="1"/>
</dbReference>
<dbReference type="AlphaFoldDB" id="A0A1G6UH92"/>
<dbReference type="RefSeq" id="WP_090590984.1">
    <property type="nucleotide sequence ID" value="NZ_LT629688.1"/>
</dbReference>
<evidence type="ECO:0000256" key="2">
    <source>
        <dbReference type="ARBA" id="ARBA00022777"/>
    </source>
</evidence>
<evidence type="ECO:0000256" key="3">
    <source>
        <dbReference type="ARBA" id="ARBA00023015"/>
    </source>
</evidence>
<dbReference type="InterPro" id="IPR036388">
    <property type="entry name" value="WH-like_DNA-bd_sf"/>
</dbReference>
<dbReference type="Proteomes" id="UP000198546">
    <property type="component" value="Chromosome i"/>
</dbReference>
<keyword evidence="3" id="KW-0805">Transcription regulation</keyword>
<evidence type="ECO:0000256" key="1">
    <source>
        <dbReference type="ARBA" id="ARBA00022679"/>
    </source>
</evidence>
<dbReference type="OrthoDB" id="3688893at2"/>
<reference evidence="6 7" key="1">
    <citation type="submission" date="2016-10" db="EMBL/GenBank/DDBJ databases">
        <authorList>
            <person name="de Groot N.N."/>
        </authorList>
    </citation>
    <scope>NUCLEOTIDE SEQUENCE [LARGE SCALE GENOMIC DNA]</scope>
    <source>
        <strain evidence="6 7">MON 2.2</strain>
    </source>
</reference>
<dbReference type="InterPro" id="IPR012074">
    <property type="entry name" value="GAF_ANTAR"/>
</dbReference>
<dbReference type="InterPro" id="IPR029016">
    <property type="entry name" value="GAF-like_dom_sf"/>
</dbReference>
<dbReference type="InterPro" id="IPR005561">
    <property type="entry name" value="ANTAR"/>
</dbReference>